<dbReference type="OrthoDB" id="6541275at2"/>
<evidence type="ECO:0000313" key="1">
    <source>
        <dbReference type="EMBL" id="CUU23735.1"/>
    </source>
</evidence>
<keyword evidence="2" id="KW-1185">Reference proteome</keyword>
<dbReference type="STRING" id="1619313.EM595_1501"/>
<name>A0A0U5L5I0_9GAMM</name>
<sequence length="185" mass="21488">MERDVENNDVVLFPWPGKRRADNRVSCGGIDLTLETGRIDEIEECARSVNLRRLLEEVNLQDGLFMTLACDHVKLENGTAGFVTFALRPETLSQLRSHTLDLDRQFWRYLAWQESEHAMAAGALVNYAQSVMNWTHAPVQIRGEQYDRITVQYYCEQSDEAEWCLDHLRHFLVSWFPCQLAQDQP</sequence>
<dbReference type="EMBL" id="LN907827">
    <property type="protein sequence ID" value="CUU23735.1"/>
    <property type="molecule type" value="Genomic_DNA"/>
</dbReference>
<dbReference type="Proteomes" id="UP000059419">
    <property type="component" value="Chromosome 1"/>
</dbReference>
<gene>
    <name evidence="1" type="ORF">EM595_1501</name>
</gene>
<evidence type="ECO:0000313" key="2">
    <source>
        <dbReference type="Proteomes" id="UP000059419"/>
    </source>
</evidence>
<dbReference type="PATRIC" id="fig|1619313.3.peg.1556"/>
<protein>
    <submittedName>
        <fullName evidence="1">Uncharacterized protein</fullName>
    </submittedName>
</protein>
<accession>A0A0U5L5I0</accession>
<dbReference type="AlphaFoldDB" id="A0A0U5L5I0"/>
<reference evidence="2" key="1">
    <citation type="submission" date="2015-11" db="EMBL/GenBank/DDBJ databases">
        <authorList>
            <person name="Blom J."/>
        </authorList>
    </citation>
    <scope>NUCLEOTIDE SEQUENCE [LARGE SCALE GENOMIC DNA]</scope>
</reference>
<organism evidence="1 2">
    <name type="scientific">Duffyella gerundensis</name>
    <dbReference type="NCBI Taxonomy" id="1619313"/>
    <lineage>
        <taxon>Bacteria</taxon>
        <taxon>Pseudomonadati</taxon>
        <taxon>Pseudomonadota</taxon>
        <taxon>Gammaproteobacteria</taxon>
        <taxon>Enterobacterales</taxon>
        <taxon>Erwiniaceae</taxon>
        <taxon>Duffyella</taxon>
    </lineage>
</organism>
<proteinExistence type="predicted"/>
<dbReference type="RefSeq" id="WP_067429790.1">
    <property type="nucleotide sequence ID" value="NZ_LN907827.1"/>
</dbReference>
<dbReference type="KEGG" id="ege:EM595_1501"/>